<dbReference type="GO" id="GO:0004386">
    <property type="term" value="F:helicase activity"/>
    <property type="evidence" value="ECO:0007669"/>
    <property type="project" value="UniProtKB-KW"/>
</dbReference>
<dbReference type="CDD" id="cd18787">
    <property type="entry name" value="SF2_C_DEAD"/>
    <property type="match status" value="1"/>
</dbReference>
<feature type="domain" description="Helicase C-terminal" evidence="12">
    <location>
        <begin position="232"/>
        <end position="379"/>
    </location>
</feature>
<dbReference type="InterPro" id="IPR034415">
    <property type="entry name" value="CsdA_RRM"/>
</dbReference>
<keyword evidence="15" id="KW-1185">Reference proteome</keyword>
<dbReference type="SUPFAM" id="SSF52540">
    <property type="entry name" value="P-loop containing nucleoside triphosphate hydrolases"/>
    <property type="match status" value="1"/>
</dbReference>
<evidence type="ECO:0000259" key="13">
    <source>
        <dbReference type="PROSITE" id="PS51195"/>
    </source>
</evidence>
<dbReference type="InterPro" id="IPR000629">
    <property type="entry name" value="RNA-helicase_DEAD-box_CS"/>
</dbReference>
<dbReference type="Proteomes" id="UP001195903">
    <property type="component" value="Unassembled WGS sequence"/>
</dbReference>
<dbReference type="PROSITE" id="PS51194">
    <property type="entry name" value="HELICASE_CTER"/>
    <property type="match status" value="1"/>
</dbReference>
<dbReference type="InterPro" id="IPR001650">
    <property type="entry name" value="Helicase_C-like"/>
</dbReference>
<feature type="region of interest" description="Disordered" evidence="10">
    <location>
        <begin position="573"/>
        <end position="673"/>
    </location>
</feature>
<feature type="compositionally biased region" description="Basic and acidic residues" evidence="10">
    <location>
        <begin position="595"/>
        <end position="663"/>
    </location>
</feature>
<dbReference type="Pfam" id="PF00270">
    <property type="entry name" value="DEAD"/>
    <property type="match status" value="1"/>
</dbReference>
<dbReference type="EC" id="3.6.4.13" evidence="8"/>
<dbReference type="InterPro" id="IPR005580">
    <property type="entry name" value="DbpA/CsdA_RNA-bd_dom"/>
</dbReference>
<organism evidence="14 15">
    <name type="scientific">Shewanella jiangmenensis</name>
    <dbReference type="NCBI Taxonomy" id="2837387"/>
    <lineage>
        <taxon>Bacteria</taxon>
        <taxon>Pseudomonadati</taxon>
        <taxon>Pseudomonadota</taxon>
        <taxon>Gammaproteobacteria</taxon>
        <taxon>Alteromonadales</taxon>
        <taxon>Shewanellaceae</taxon>
        <taxon>Shewanella</taxon>
    </lineage>
</organism>
<sequence length="673" mass="75252">MSSNEKTFRELGLTEPVLRALDELGYETPTPIQAASIQPLMSGQDILGQAQTGTGKTGAFALPLLCSVDADLSAPQILVLAPTRELAVQVAEAFTSYAKHMKGFHVLPIYGGQSMYQQLQALRRGPQVVVGTPGRVMDHMRRGTLKLDTLKALVLDEADEMLKMGFIDDIEWILEHTPESRQLALFSATMPEQIKRVANKHLRNPVNISIAASHTTVDSIEQRFVQVSQHNKLEALVRVLEVENTEGIIIFVRTRNSCVELAEKLEARGYAASPLHGDMNQQARERAVDQLKSGKLDILIATDVAARGLDVERIGHVVNYDIPYDTEAYVHRIGRTGRAGRTGMAILFVTSREMRMLRTIERATNSRISPMKIPSPESVAERRLSRLGEQVAGILANEHLDFMKGAVAQLCQQLEVDTEQLAAALLHQVQLERPLQLPAMHERQRDNFDERTGRGERGERGDRDSRGERGERAERRDSRPLPTNFGAADQLKDNPDINMRRYLIDVGRDHNVGVGNIVGAIANEANIDSRYIGQIQLYDSVTTVDLPDGMPKEVLQHLKKVRVCGKPLNIREVSADGNDEIPPSNGPVSKRPRKPSGERFGDRGGERGERGGDRGGERRFNDRNSERGDRSDRGERRFNERSNDRGNDRANDRGERKSFDKKPDRKPRKPRED</sequence>
<dbReference type="PROSITE" id="PS51192">
    <property type="entry name" value="HELICASE_ATP_BIND_1"/>
    <property type="match status" value="1"/>
</dbReference>
<evidence type="ECO:0000256" key="1">
    <source>
        <dbReference type="ARBA" id="ARBA00022490"/>
    </source>
</evidence>
<keyword evidence="3 8" id="KW-0378">Hydrolase</keyword>
<dbReference type="InterPro" id="IPR011545">
    <property type="entry name" value="DEAD/DEAH_box_helicase_dom"/>
</dbReference>
<dbReference type="InterPro" id="IPR050547">
    <property type="entry name" value="DEAD_box_RNA_helicases"/>
</dbReference>
<dbReference type="InterPro" id="IPR057325">
    <property type="entry name" value="DeaD_dimer"/>
</dbReference>
<name>A0ABS5V0G6_9GAMM</name>
<keyword evidence="2 8" id="KW-0547">Nucleotide-binding</keyword>
<keyword evidence="7 8" id="KW-0346">Stress response</keyword>
<keyword evidence="5 8" id="KW-0067">ATP-binding</keyword>
<dbReference type="CDD" id="cd00268">
    <property type="entry name" value="DEADc"/>
    <property type="match status" value="1"/>
</dbReference>
<comment type="caution">
    <text evidence="14">The sequence shown here is derived from an EMBL/GenBank/DDBJ whole genome shotgun (WGS) entry which is preliminary data.</text>
</comment>
<dbReference type="Pfam" id="PF25399">
    <property type="entry name" value="DeaD_dimer"/>
    <property type="match status" value="1"/>
</dbReference>
<comment type="function">
    <text evidence="8">DEAD-box RNA helicase involved in various cellular processes at low temperature, including ribosome biogenesis, mRNA degradation and translation initiation.</text>
</comment>
<feature type="short sequence motif" description="Q motif" evidence="9">
    <location>
        <begin position="6"/>
        <end position="34"/>
    </location>
</feature>
<evidence type="ECO:0000313" key="14">
    <source>
        <dbReference type="EMBL" id="MBT1443950.1"/>
    </source>
</evidence>
<evidence type="ECO:0000256" key="2">
    <source>
        <dbReference type="ARBA" id="ARBA00022741"/>
    </source>
</evidence>
<dbReference type="InterPro" id="IPR012677">
    <property type="entry name" value="Nucleotide-bd_a/b_plait_sf"/>
</dbReference>
<dbReference type="EMBL" id="JAHEPS010000001">
    <property type="protein sequence ID" value="MBT1443950.1"/>
    <property type="molecule type" value="Genomic_DNA"/>
</dbReference>
<evidence type="ECO:0000256" key="4">
    <source>
        <dbReference type="ARBA" id="ARBA00022806"/>
    </source>
</evidence>
<dbReference type="CDD" id="cd12499">
    <property type="entry name" value="RRM_EcCsdA_like"/>
    <property type="match status" value="1"/>
</dbReference>
<dbReference type="InterPro" id="IPR014014">
    <property type="entry name" value="RNA_helicase_DEAD_Q_motif"/>
</dbReference>
<dbReference type="Pfam" id="PF03880">
    <property type="entry name" value="DbpA"/>
    <property type="match status" value="1"/>
</dbReference>
<dbReference type="Pfam" id="PF00271">
    <property type="entry name" value="Helicase_C"/>
    <property type="match status" value="1"/>
</dbReference>
<accession>A0ABS5V0G6</accession>
<dbReference type="InterPro" id="IPR028618">
    <property type="entry name" value="DEAD_helicase_DeaD"/>
</dbReference>
<reference evidence="14 15" key="1">
    <citation type="submission" date="2021-05" db="EMBL/GenBank/DDBJ databases">
        <title>Shewanella sp. JM162201.</title>
        <authorList>
            <person name="Xu S."/>
            <person name="Li A."/>
        </authorList>
    </citation>
    <scope>NUCLEOTIDE SEQUENCE [LARGE SCALE GENOMIC DNA]</scope>
    <source>
        <strain evidence="14 15">JM162201</strain>
    </source>
</reference>
<evidence type="ECO:0000256" key="10">
    <source>
        <dbReference type="SAM" id="MobiDB-lite"/>
    </source>
</evidence>
<dbReference type="InterPro" id="IPR044742">
    <property type="entry name" value="DEAD/DEAH_RhlB"/>
</dbReference>
<feature type="compositionally biased region" description="Basic residues" evidence="10">
    <location>
        <begin position="664"/>
        <end position="673"/>
    </location>
</feature>
<evidence type="ECO:0000256" key="9">
    <source>
        <dbReference type="PROSITE-ProRule" id="PRU00552"/>
    </source>
</evidence>
<dbReference type="PANTHER" id="PTHR47963">
    <property type="entry name" value="DEAD-BOX ATP-DEPENDENT RNA HELICASE 47, MITOCHONDRIAL"/>
    <property type="match status" value="1"/>
</dbReference>
<dbReference type="InterPro" id="IPR014001">
    <property type="entry name" value="Helicase_ATP-bd"/>
</dbReference>
<evidence type="ECO:0000256" key="8">
    <source>
        <dbReference type="HAMAP-Rule" id="MF_00964"/>
    </source>
</evidence>
<keyword evidence="4 8" id="KW-0347">Helicase</keyword>
<comment type="subcellular location">
    <subcellularLocation>
        <location evidence="8">Cytoplasm</location>
    </subcellularLocation>
</comment>
<dbReference type="HAMAP" id="MF_00964">
    <property type="entry name" value="DEAD_helicase_DeaD"/>
    <property type="match status" value="1"/>
</dbReference>
<dbReference type="Gene3D" id="3.30.70.330">
    <property type="match status" value="1"/>
</dbReference>
<evidence type="ECO:0000256" key="6">
    <source>
        <dbReference type="ARBA" id="ARBA00022884"/>
    </source>
</evidence>
<dbReference type="Gene3D" id="3.40.50.300">
    <property type="entry name" value="P-loop containing nucleotide triphosphate hydrolases"/>
    <property type="match status" value="2"/>
</dbReference>
<dbReference type="InterPro" id="IPR027417">
    <property type="entry name" value="P-loop_NTPase"/>
</dbReference>
<feature type="compositionally biased region" description="Basic and acidic residues" evidence="10">
    <location>
        <begin position="440"/>
        <end position="479"/>
    </location>
</feature>
<dbReference type="PROSITE" id="PS51195">
    <property type="entry name" value="Q_MOTIF"/>
    <property type="match status" value="1"/>
</dbReference>
<comment type="catalytic activity">
    <reaction evidence="8">
        <text>ATP + H2O = ADP + phosphate + H(+)</text>
        <dbReference type="Rhea" id="RHEA:13065"/>
        <dbReference type="ChEBI" id="CHEBI:15377"/>
        <dbReference type="ChEBI" id="CHEBI:15378"/>
        <dbReference type="ChEBI" id="CHEBI:30616"/>
        <dbReference type="ChEBI" id="CHEBI:43474"/>
        <dbReference type="ChEBI" id="CHEBI:456216"/>
        <dbReference type="EC" id="3.6.4.13"/>
    </reaction>
</comment>
<dbReference type="PANTHER" id="PTHR47963:SF8">
    <property type="entry name" value="ATP-DEPENDENT RNA HELICASE DEAD"/>
    <property type="match status" value="1"/>
</dbReference>
<dbReference type="SMART" id="SM00490">
    <property type="entry name" value="HELICc"/>
    <property type="match status" value="1"/>
</dbReference>
<evidence type="ECO:0000256" key="3">
    <source>
        <dbReference type="ARBA" id="ARBA00022801"/>
    </source>
</evidence>
<keyword evidence="1 8" id="KW-0963">Cytoplasm</keyword>
<evidence type="ECO:0000259" key="11">
    <source>
        <dbReference type="PROSITE" id="PS51192"/>
    </source>
</evidence>
<evidence type="ECO:0000259" key="12">
    <source>
        <dbReference type="PROSITE" id="PS51194"/>
    </source>
</evidence>
<feature type="domain" description="Helicase ATP-binding" evidence="11">
    <location>
        <begin position="37"/>
        <end position="208"/>
    </location>
</feature>
<dbReference type="SMART" id="SM00487">
    <property type="entry name" value="DEXDc"/>
    <property type="match status" value="1"/>
</dbReference>
<dbReference type="PROSITE" id="PS00039">
    <property type="entry name" value="DEAD_ATP_HELICASE"/>
    <property type="match status" value="1"/>
</dbReference>
<gene>
    <name evidence="8" type="primary">deaD</name>
    <name evidence="8" type="synonym">csdA</name>
    <name evidence="14" type="ORF">KJI95_05350</name>
</gene>
<feature type="region of interest" description="Disordered" evidence="10">
    <location>
        <begin position="437"/>
        <end position="489"/>
    </location>
</feature>
<proteinExistence type="inferred from homology"/>
<comment type="similarity">
    <text evidence="8">Belongs to the DEAD box helicase family. DeaD/CsdA subfamily.</text>
</comment>
<feature type="domain" description="DEAD-box RNA helicase Q" evidence="13">
    <location>
        <begin position="6"/>
        <end position="34"/>
    </location>
</feature>
<keyword evidence="6 8" id="KW-0694">RNA-binding</keyword>
<evidence type="ECO:0000313" key="15">
    <source>
        <dbReference type="Proteomes" id="UP001195903"/>
    </source>
</evidence>
<evidence type="ECO:0000256" key="5">
    <source>
        <dbReference type="ARBA" id="ARBA00022840"/>
    </source>
</evidence>
<protein>
    <recommendedName>
        <fullName evidence="8">ATP-dependent RNA helicase DeaD</fullName>
        <ecNumber evidence="8">3.6.4.13</ecNumber>
    </recommendedName>
    <alternativeName>
        <fullName evidence="8">Cold-shock DEAD box protein A</fullName>
    </alternativeName>
</protein>
<evidence type="ECO:0000256" key="7">
    <source>
        <dbReference type="ARBA" id="ARBA00023016"/>
    </source>
</evidence>
<dbReference type="RefSeq" id="WP_214506097.1">
    <property type="nucleotide sequence ID" value="NZ_JAHEPS010000001.1"/>
</dbReference>